<dbReference type="STRING" id="1774969.AUC69_08540"/>
<organism evidence="3 4">
    <name type="scientific">Methyloceanibacter superfactus</name>
    <dbReference type="NCBI Taxonomy" id="1774969"/>
    <lineage>
        <taxon>Bacteria</taxon>
        <taxon>Pseudomonadati</taxon>
        <taxon>Pseudomonadota</taxon>
        <taxon>Alphaproteobacteria</taxon>
        <taxon>Hyphomicrobiales</taxon>
        <taxon>Hyphomicrobiaceae</taxon>
        <taxon>Methyloceanibacter</taxon>
    </lineage>
</organism>
<sequence length="242" mass="25023">MVFLAFFGLTGTIIYNALYLQEHAPRGAASTTTAHKGAGESPLPAATRSTTSRAQEAPAAQAATATAPESVAPVSTDLPPLDPATGESQLVVRAVQRELAARGYDVGPLDGALNDKTRAAISTYQSAQGLAVTGVPSDELLRQILLGDSLETAAATGSLAASDSIETQAKESATVQGVQQVLADLGYAPGPIDGEWGDNTSRAIAAFQRDRNIAETGQITPELLGELRQVSGRDFTKIATHP</sequence>
<reference evidence="3 4" key="1">
    <citation type="journal article" date="2016" name="Environ. Microbiol.">
        <title>New Methyloceanibacter diversity from North Sea sediments includes methanotroph containing solely the soluble methane monooxygenase.</title>
        <authorList>
            <person name="Vekeman B."/>
            <person name="Kerckhof F.M."/>
            <person name="Cremers G."/>
            <person name="de Vos P."/>
            <person name="Vandamme P."/>
            <person name="Boon N."/>
            <person name="Op den Camp H.J."/>
            <person name="Heylen K."/>
        </authorList>
    </citation>
    <scope>NUCLEOTIDE SEQUENCE [LARGE SCALE GENOMIC DNA]</scope>
    <source>
        <strain evidence="3 4">R-67175</strain>
    </source>
</reference>
<feature type="compositionally biased region" description="Low complexity" evidence="1">
    <location>
        <begin position="54"/>
        <end position="69"/>
    </location>
</feature>
<comment type="caution">
    <text evidence="3">The sequence shown here is derived from an EMBL/GenBank/DDBJ whole genome shotgun (WGS) entry which is preliminary data.</text>
</comment>
<dbReference type="EMBL" id="LPWF01000016">
    <property type="protein sequence ID" value="ODR99658.1"/>
    <property type="molecule type" value="Genomic_DNA"/>
</dbReference>
<accession>A0A1E3W1G9</accession>
<feature type="domain" description="Peptidoglycan binding-like" evidence="2">
    <location>
        <begin position="92"/>
        <end position="143"/>
    </location>
</feature>
<keyword evidence="4" id="KW-1185">Reference proteome</keyword>
<dbReference type="Proteomes" id="UP000094472">
    <property type="component" value="Unassembled WGS sequence"/>
</dbReference>
<evidence type="ECO:0000313" key="3">
    <source>
        <dbReference type="EMBL" id="ODR99658.1"/>
    </source>
</evidence>
<protein>
    <recommendedName>
        <fullName evidence="2">Peptidoglycan binding-like domain-containing protein</fullName>
    </recommendedName>
</protein>
<evidence type="ECO:0000313" key="4">
    <source>
        <dbReference type="Proteomes" id="UP000094472"/>
    </source>
</evidence>
<dbReference type="Gene3D" id="1.10.101.10">
    <property type="entry name" value="PGBD-like superfamily/PGBD"/>
    <property type="match status" value="2"/>
</dbReference>
<dbReference type="InterPro" id="IPR036366">
    <property type="entry name" value="PGBDSf"/>
</dbReference>
<evidence type="ECO:0000256" key="1">
    <source>
        <dbReference type="SAM" id="MobiDB-lite"/>
    </source>
</evidence>
<dbReference type="InterPro" id="IPR002477">
    <property type="entry name" value="Peptidoglycan-bd-like"/>
</dbReference>
<dbReference type="AlphaFoldDB" id="A0A1E3W1G9"/>
<dbReference type="InterPro" id="IPR036365">
    <property type="entry name" value="PGBD-like_sf"/>
</dbReference>
<gene>
    <name evidence="3" type="ORF">AUC69_08540</name>
</gene>
<dbReference type="SUPFAM" id="SSF47090">
    <property type="entry name" value="PGBD-like"/>
    <property type="match status" value="2"/>
</dbReference>
<evidence type="ECO:0000259" key="2">
    <source>
        <dbReference type="Pfam" id="PF01471"/>
    </source>
</evidence>
<proteinExistence type="predicted"/>
<feature type="domain" description="Peptidoglycan binding-like" evidence="2">
    <location>
        <begin position="173"/>
        <end position="225"/>
    </location>
</feature>
<name>A0A1E3W1G9_9HYPH</name>
<dbReference type="Pfam" id="PF01471">
    <property type="entry name" value="PG_binding_1"/>
    <property type="match status" value="2"/>
</dbReference>
<feature type="region of interest" description="Disordered" evidence="1">
    <location>
        <begin position="30"/>
        <end position="77"/>
    </location>
</feature>